<keyword evidence="2" id="KW-0969">Cilium</keyword>
<protein>
    <submittedName>
        <fullName evidence="2">Flagellin lysine-N-methylase</fullName>
        <ecNumber evidence="2">2.1.1.-</ecNumber>
    </submittedName>
</protein>
<reference evidence="3" key="1">
    <citation type="submission" date="2018-12" db="EMBL/GenBank/DDBJ databases">
        <title>Dusodibacter welbiota gen. nov., sp. nov., isolated from human faeces and emended description of the Oscillibacter genus.</title>
        <authorList>
            <person name="Le Roy T."/>
            <person name="Van der Smissen P."/>
            <person name="Delzenne N."/>
            <person name="Muccioli G."/>
            <person name="Collet J.F."/>
            <person name="Cani P.D."/>
        </authorList>
    </citation>
    <scope>NUCLEOTIDE SEQUENCE [LARGE SCALE GENOMIC DNA]</scope>
    <source>
        <strain evidence="3">J115</strain>
    </source>
</reference>
<organism evidence="2 3">
    <name type="scientific">Dysosmobacter welbionis</name>
    <dbReference type="NCBI Taxonomy" id="2093857"/>
    <lineage>
        <taxon>Bacteria</taxon>
        <taxon>Bacillati</taxon>
        <taxon>Bacillota</taxon>
        <taxon>Clostridia</taxon>
        <taxon>Eubacteriales</taxon>
        <taxon>Oscillospiraceae</taxon>
        <taxon>Dysosmobacter</taxon>
    </lineage>
</organism>
<dbReference type="AlphaFoldDB" id="A0A856I0R4"/>
<proteinExistence type="predicted"/>
<evidence type="ECO:0000313" key="2">
    <source>
        <dbReference type="EMBL" id="QCI59623.2"/>
    </source>
</evidence>
<keyword evidence="2" id="KW-0966">Cell projection</keyword>
<accession>A0A856I0R4</accession>
<dbReference type="GO" id="GO:0008168">
    <property type="term" value="F:methyltransferase activity"/>
    <property type="evidence" value="ECO:0007669"/>
    <property type="project" value="UniProtKB-KW"/>
</dbReference>
<feature type="region of interest" description="Disordered" evidence="1">
    <location>
        <begin position="1"/>
        <end position="26"/>
    </location>
</feature>
<evidence type="ECO:0000256" key="1">
    <source>
        <dbReference type="SAM" id="MobiDB-lite"/>
    </source>
</evidence>
<keyword evidence="3" id="KW-1185">Reference proteome</keyword>
<keyword evidence="2" id="KW-0489">Methyltransferase</keyword>
<keyword evidence="2" id="KW-0808">Transferase</keyword>
<gene>
    <name evidence="2" type="primary">fliB</name>
    <name evidence="2" type="ORF">EIO64_10640</name>
</gene>
<dbReference type="NCBIfam" id="NF038110">
    <property type="entry name" value="Lys_methyl_FliB"/>
    <property type="match status" value="1"/>
</dbReference>
<name>A0A856I0R4_9FIRM</name>
<sequence length="314" mass="34350">MGGGGGRGDRPPLSGDPWLPGGAAAGGAPDGRGGGFLLPLRGGRCPFLNRENLCEIHRILGAEATSLTCRTHPRFIEEYGPFREVSLCASCPAACDLLLGSTAPLSFLERETAEPEEPGDPWLCGLLPLRERMLRELADRPRPLQERLEAFLLLAAEAQILLDEDRTEDLAALAADWKKRETAVPPGPGLFPHALRVLSKLEALDGDWRELLRRAEEAPPAAVPETLLERLGTYFAFRYLLKAVNDGDLLGQAQFCVLMVLTAQRLTAVCGFWEAVRRLCCEVEHSEENLEALRLAFLRDAALSPGAFLCQMRS</sequence>
<dbReference type="EMBL" id="CP034413">
    <property type="protein sequence ID" value="QCI59623.2"/>
    <property type="molecule type" value="Genomic_DNA"/>
</dbReference>
<dbReference type="EC" id="2.1.1.-" evidence="2"/>
<keyword evidence="2" id="KW-0282">Flagellum</keyword>
<dbReference type="KEGG" id="obj:EIO64_10640"/>
<evidence type="ECO:0000313" key="3">
    <source>
        <dbReference type="Proteomes" id="UP000298642"/>
    </source>
</evidence>
<dbReference type="GO" id="GO:0032259">
    <property type="term" value="P:methylation"/>
    <property type="evidence" value="ECO:0007669"/>
    <property type="project" value="UniProtKB-KW"/>
</dbReference>
<dbReference type="Proteomes" id="UP000298642">
    <property type="component" value="Chromosome"/>
</dbReference>